<name>A0AA38S7X3_9PEZI</name>
<accession>A0AA38S7X3</accession>
<dbReference type="AlphaFoldDB" id="A0AA38S7X3"/>
<dbReference type="Proteomes" id="UP001174694">
    <property type="component" value="Unassembled WGS sequence"/>
</dbReference>
<proteinExistence type="predicted"/>
<evidence type="ECO:0000313" key="2">
    <source>
        <dbReference type="Proteomes" id="UP001174694"/>
    </source>
</evidence>
<protein>
    <submittedName>
        <fullName evidence="1">Uncharacterized protein</fullName>
    </submittedName>
</protein>
<organism evidence="1 2">
    <name type="scientific">Pleurostoma richardsiae</name>
    <dbReference type="NCBI Taxonomy" id="41990"/>
    <lineage>
        <taxon>Eukaryota</taxon>
        <taxon>Fungi</taxon>
        <taxon>Dikarya</taxon>
        <taxon>Ascomycota</taxon>
        <taxon>Pezizomycotina</taxon>
        <taxon>Sordariomycetes</taxon>
        <taxon>Sordariomycetidae</taxon>
        <taxon>Calosphaeriales</taxon>
        <taxon>Pleurostomataceae</taxon>
        <taxon>Pleurostoma</taxon>
    </lineage>
</organism>
<keyword evidence="2" id="KW-1185">Reference proteome</keyword>
<gene>
    <name evidence="1" type="ORF">NKR23_g262</name>
</gene>
<dbReference type="EMBL" id="JANBVO010000001">
    <property type="protein sequence ID" value="KAJ9157890.1"/>
    <property type="molecule type" value="Genomic_DNA"/>
</dbReference>
<evidence type="ECO:0000313" key="1">
    <source>
        <dbReference type="EMBL" id="KAJ9157890.1"/>
    </source>
</evidence>
<reference evidence="1" key="1">
    <citation type="submission" date="2022-07" db="EMBL/GenBank/DDBJ databases">
        <title>Fungi with potential for degradation of polypropylene.</title>
        <authorList>
            <person name="Gostincar C."/>
        </authorList>
    </citation>
    <scope>NUCLEOTIDE SEQUENCE</scope>
    <source>
        <strain evidence="1">EXF-13308</strain>
    </source>
</reference>
<comment type="caution">
    <text evidence="1">The sequence shown here is derived from an EMBL/GenBank/DDBJ whole genome shotgun (WGS) entry which is preliminary data.</text>
</comment>
<sequence>MSAAPKTVFFLGAPGGSGSSALRRDPLRWSHLHCAAPHPGPPREARPFRSPANLHTEKDNAVDIAEVARCVVHPAQPFRLVDSIVFCIGGVFSSKLDNDDPTKVPASHKRLGLVSKDSCKNIKSYNLPNELIDDTEMADDIDSANVEVGSKVDWWAQPRY</sequence>